<accession>A0A8J8FE01</accession>
<protein>
    <recommendedName>
        <fullName evidence="3">S1/P1 Nuclease</fullName>
    </recommendedName>
</protein>
<dbReference type="Proteomes" id="UP000598971">
    <property type="component" value="Unassembled WGS sequence"/>
</dbReference>
<dbReference type="Gene3D" id="1.10.575.10">
    <property type="entry name" value="P1 Nuclease"/>
    <property type="match status" value="1"/>
</dbReference>
<gene>
    <name evidence="1" type="ORF">GD597_12640</name>
</gene>
<sequence>MSIKFSGKKTLVFIVSLVLITICSSWGFLAHKTAHQLAIYQQPKPLRSFLYKNIDYLEYNSVRPDVRRNEDSTEATKHFIDIEMYGHDAINNMPLNWNDAIKKYSKDTLLTYGYVPYYVIHMQQLLTNAFKQHNTDSILFYAADLGHYIEDATVPLHTTINYDGQLSNQKGIHALWESVVPEIEISNYNLYSTHKATYISNKEAAIWAAVKKANAMLPLVFSKEKEVTKQFTDSTKYRIQIRNGKEVKYYTTAFAKAYSNALGTSINDELIYAANLLSDFWYTAWVDAGKPNLNKLPNATLTKAQKLTLKKELAAYQQNHLVQDSLLYALKKTK</sequence>
<comment type="caution">
    <text evidence="1">The sequence shown here is derived from an EMBL/GenBank/DDBJ whole genome shotgun (WGS) entry which is preliminary data.</text>
</comment>
<evidence type="ECO:0000313" key="1">
    <source>
        <dbReference type="EMBL" id="NNV56310.1"/>
    </source>
</evidence>
<dbReference type="InterPro" id="IPR008947">
    <property type="entry name" value="PLipase_C/P1_nuclease_dom_sf"/>
</dbReference>
<evidence type="ECO:0008006" key="3">
    <source>
        <dbReference type="Google" id="ProtNLM"/>
    </source>
</evidence>
<dbReference type="AlphaFoldDB" id="A0A8J8FE01"/>
<dbReference type="EMBL" id="WHPF01000008">
    <property type="protein sequence ID" value="NNV56310.1"/>
    <property type="molecule type" value="Genomic_DNA"/>
</dbReference>
<reference evidence="1" key="1">
    <citation type="submission" date="2019-10" db="EMBL/GenBank/DDBJ databases">
        <title>Draft genome sequence of Panacibacter sp. KCS-6.</title>
        <authorList>
            <person name="Yim K.J."/>
        </authorList>
    </citation>
    <scope>NUCLEOTIDE SEQUENCE</scope>
    <source>
        <strain evidence="1">KCS-6</strain>
    </source>
</reference>
<dbReference type="RefSeq" id="WP_171608250.1">
    <property type="nucleotide sequence ID" value="NZ_WHPF01000008.1"/>
</dbReference>
<name>A0A8J8FE01_9BACT</name>
<proteinExistence type="predicted"/>
<organism evidence="1 2">
    <name type="scientific">Limnovirga soli</name>
    <dbReference type="NCBI Taxonomy" id="2656915"/>
    <lineage>
        <taxon>Bacteria</taxon>
        <taxon>Pseudomonadati</taxon>
        <taxon>Bacteroidota</taxon>
        <taxon>Chitinophagia</taxon>
        <taxon>Chitinophagales</taxon>
        <taxon>Chitinophagaceae</taxon>
        <taxon>Limnovirga</taxon>
    </lineage>
</organism>
<dbReference type="SUPFAM" id="SSF48537">
    <property type="entry name" value="Phospholipase C/P1 nuclease"/>
    <property type="match status" value="1"/>
</dbReference>
<evidence type="ECO:0000313" key="2">
    <source>
        <dbReference type="Proteomes" id="UP000598971"/>
    </source>
</evidence>
<dbReference type="CDD" id="cd10981">
    <property type="entry name" value="ZnPC_S1P1"/>
    <property type="match status" value="1"/>
</dbReference>
<keyword evidence="2" id="KW-1185">Reference proteome</keyword>
<dbReference type="GO" id="GO:0016788">
    <property type="term" value="F:hydrolase activity, acting on ester bonds"/>
    <property type="evidence" value="ECO:0007669"/>
    <property type="project" value="InterPro"/>
</dbReference>